<proteinExistence type="predicted"/>
<dbReference type="InterPro" id="IPR012677">
    <property type="entry name" value="Nucleotide-bd_a/b_plait_sf"/>
</dbReference>
<accession>A0AAV7F030</accession>
<organism evidence="5 6">
    <name type="scientific">Aristolochia fimbriata</name>
    <name type="common">White veined hardy Dutchman's pipe vine</name>
    <dbReference type="NCBI Taxonomy" id="158543"/>
    <lineage>
        <taxon>Eukaryota</taxon>
        <taxon>Viridiplantae</taxon>
        <taxon>Streptophyta</taxon>
        <taxon>Embryophyta</taxon>
        <taxon>Tracheophyta</taxon>
        <taxon>Spermatophyta</taxon>
        <taxon>Magnoliopsida</taxon>
        <taxon>Magnoliidae</taxon>
        <taxon>Piperales</taxon>
        <taxon>Aristolochiaceae</taxon>
        <taxon>Aristolochia</taxon>
    </lineage>
</organism>
<dbReference type="Gene3D" id="3.30.70.330">
    <property type="match status" value="3"/>
</dbReference>
<name>A0AAV7F030_ARIFI</name>
<sequence length="559" mass="60762">MPPTKKVRGGIFMPPTLELQAVNCSNFGGIAGEGFLSQGVEAGFSLVKEERGKAAAVRRRLIQNIGDKDNSGQMTSPGNDNMEESAPVGPEEQVDLDGDNDSEEMLDEDIDEPVEEETTKVIDSSVKENYVEKHGTELEGDGKAPVTCASDAAVSVNKEEVVNSAKAEGDTEKHAELLALPPHGSEIFIGGLPRDATEEDLRGLCEAIGDIFEVRLMKDKDRNESKGFAFISFKTKELAQKAIEVINSKEFKGKVLRCSLSQVKHRLFMGNVPKSMTEDELRKVIEENGPGIENLELLKDPQNPSRNRGFAFIEYYNHACAEYARQNMTSPKFKLDGNTATVMWADPKSAPDPSAAAQVKALYVKNIPDNTTPDQLKEIFQVHGEVTKIVLPPGKSGNNKGGFGFIHYAERTRALKAVKETENYDINGQVLDVSLAKPQSEKKFESSSNSYKGGLLPSYMPYSGFGFLGDPYGALGSGYNSGLGQPMIYGRGPMPPGMQMVPMVLPDGRLGYVLQQPGAQASPSRKGERDRSDRTGSSGGSHGRSGGNEGSHGRRYRPY</sequence>
<dbReference type="SUPFAM" id="SSF54928">
    <property type="entry name" value="RNA-binding domain, RBD"/>
    <property type="match status" value="2"/>
</dbReference>
<dbReference type="InterPro" id="IPR000504">
    <property type="entry name" value="RRM_dom"/>
</dbReference>
<dbReference type="PANTHER" id="PTHR21245">
    <property type="entry name" value="HETEROGENEOUS NUCLEAR RIBONUCLEOPROTEIN"/>
    <property type="match status" value="1"/>
</dbReference>
<feature type="compositionally biased region" description="Gly residues" evidence="3">
    <location>
        <begin position="537"/>
        <end position="550"/>
    </location>
</feature>
<feature type="region of interest" description="Disordered" evidence="3">
    <location>
        <begin position="514"/>
        <end position="559"/>
    </location>
</feature>
<dbReference type="EMBL" id="JAINDJ010000003">
    <property type="protein sequence ID" value="KAG9453181.1"/>
    <property type="molecule type" value="Genomic_DNA"/>
</dbReference>
<dbReference type="GO" id="GO:0003723">
    <property type="term" value="F:RNA binding"/>
    <property type="evidence" value="ECO:0007669"/>
    <property type="project" value="UniProtKB-UniRule"/>
</dbReference>
<comment type="caution">
    <text evidence="5">The sequence shown here is derived from an EMBL/GenBank/DDBJ whole genome shotgun (WGS) entry which is preliminary data.</text>
</comment>
<feature type="region of interest" description="Disordered" evidence="3">
    <location>
        <begin position="64"/>
        <end position="99"/>
    </location>
</feature>
<feature type="domain" description="RRM" evidence="4">
    <location>
        <begin position="360"/>
        <end position="438"/>
    </location>
</feature>
<dbReference type="CDD" id="cd00590">
    <property type="entry name" value="RRM_SF"/>
    <property type="match status" value="1"/>
</dbReference>
<dbReference type="AlphaFoldDB" id="A0AAV7F030"/>
<dbReference type="SMART" id="SM00360">
    <property type="entry name" value="RRM"/>
    <property type="match status" value="3"/>
</dbReference>
<evidence type="ECO:0000256" key="2">
    <source>
        <dbReference type="PROSITE-ProRule" id="PRU00176"/>
    </source>
</evidence>
<reference evidence="5 6" key="1">
    <citation type="submission" date="2021-07" db="EMBL/GenBank/DDBJ databases">
        <title>The Aristolochia fimbriata genome: insights into angiosperm evolution, floral development and chemical biosynthesis.</title>
        <authorList>
            <person name="Jiao Y."/>
        </authorList>
    </citation>
    <scope>NUCLEOTIDE SEQUENCE [LARGE SCALE GENOMIC DNA]</scope>
    <source>
        <strain evidence="5">IBCAS-2021</strain>
        <tissue evidence="5">Leaf</tissue>
    </source>
</reference>
<dbReference type="Proteomes" id="UP000825729">
    <property type="component" value="Unassembled WGS sequence"/>
</dbReference>
<evidence type="ECO:0000256" key="3">
    <source>
        <dbReference type="SAM" id="MobiDB-lite"/>
    </source>
</evidence>
<feature type="domain" description="RRM" evidence="4">
    <location>
        <begin position="265"/>
        <end position="347"/>
    </location>
</feature>
<evidence type="ECO:0000313" key="5">
    <source>
        <dbReference type="EMBL" id="KAG9453181.1"/>
    </source>
</evidence>
<dbReference type="InterPro" id="IPR035979">
    <property type="entry name" value="RBD_domain_sf"/>
</dbReference>
<evidence type="ECO:0000259" key="4">
    <source>
        <dbReference type="PROSITE" id="PS50102"/>
    </source>
</evidence>
<gene>
    <name evidence="5" type="ORF">H6P81_006085</name>
</gene>
<protein>
    <recommendedName>
        <fullName evidence="4">RRM domain-containing protein</fullName>
    </recommendedName>
</protein>
<dbReference type="Pfam" id="PF00076">
    <property type="entry name" value="RRM_1"/>
    <property type="match status" value="3"/>
</dbReference>
<dbReference type="PROSITE" id="PS50102">
    <property type="entry name" value="RRM"/>
    <property type="match status" value="3"/>
</dbReference>
<feature type="compositionally biased region" description="Basic and acidic residues" evidence="3">
    <location>
        <begin position="525"/>
        <end position="534"/>
    </location>
</feature>
<dbReference type="FunFam" id="3.30.70.330:FF:000259">
    <property type="entry name" value="RNA-binding (RRM/RBD/RNP motifs) family protein"/>
    <property type="match status" value="1"/>
</dbReference>
<keyword evidence="1 2" id="KW-0694">RNA-binding</keyword>
<evidence type="ECO:0000313" key="6">
    <source>
        <dbReference type="Proteomes" id="UP000825729"/>
    </source>
</evidence>
<evidence type="ECO:0000256" key="1">
    <source>
        <dbReference type="ARBA" id="ARBA00022884"/>
    </source>
</evidence>
<keyword evidence="6" id="KW-1185">Reference proteome</keyword>
<feature type="domain" description="RRM" evidence="4">
    <location>
        <begin position="185"/>
        <end position="263"/>
    </location>
</feature>